<keyword evidence="3" id="KW-1185">Reference proteome</keyword>
<dbReference type="Proteomes" id="UP001432168">
    <property type="component" value="Chromosome"/>
</dbReference>
<feature type="region of interest" description="Disordered" evidence="1">
    <location>
        <begin position="1"/>
        <end position="28"/>
    </location>
</feature>
<accession>A0ABZ1WSX6</accession>
<dbReference type="RefSeq" id="WP_329262446.1">
    <property type="nucleotide sequence ID" value="NZ_CP109011.1"/>
</dbReference>
<evidence type="ECO:0000313" key="2">
    <source>
        <dbReference type="EMBL" id="WUT42895.1"/>
    </source>
</evidence>
<name>A0ABZ1WSX6_9ACTN</name>
<dbReference type="EMBL" id="CP109011">
    <property type="protein sequence ID" value="WUT42895.1"/>
    <property type="molecule type" value="Genomic_DNA"/>
</dbReference>
<reference evidence="2" key="1">
    <citation type="submission" date="2022-10" db="EMBL/GenBank/DDBJ databases">
        <title>The complete genomes of actinobacterial strains from the NBC collection.</title>
        <authorList>
            <person name="Joergensen T.S."/>
            <person name="Alvarez Arevalo M."/>
            <person name="Sterndorff E.B."/>
            <person name="Faurdal D."/>
            <person name="Vuksanovic O."/>
            <person name="Mourched A.-S."/>
            <person name="Charusanti P."/>
            <person name="Shaw S."/>
            <person name="Blin K."/>
            <person name="Weber T."/>
        </authorList>
    </citation>
    <scope>NUCLEOTIDE SEQUENCE</scope>
    <source>
        <strain evidence="2">NBC_00686</strain>
    </source>
</reference>
<evidence type="ECO:0000313" key="3">
    <source>
        <dbReference type="Proteomes" id="UP001432168"/>
    </source>
</evidence>
<gene>
    <name evidence="2" type="ORF">OG929_11620</name>
</gene>
<protein>
    <submittedName>
        <fullName evidence="2">Uncharacterized protein</fullName>
    </submittedName>
</protein>
<organism evidence="2 3">
    <name type="scientific">Streptomyces pseudovenezuelae</name>
    <dbReference type="NCBI Taxonomy" id="67350"/>
    <lineage>
        <taxon>Bacteria</taxon>
        <taxon>Bacillati</taxon>
        <taxon>Actinomycetota</taxon>
        <taxon>Actinomycetes</taxon>
        <taxon>Kitasatosporales</taxon>
        <taxon>Streptomycetaceae</taxon>
        <taxon>Streptomyces</taxon>
        <taxon>Streptomyces aurantiacus group</taxon>
    </lineage>
</organism>
<proteinExistence type="predicted"/>
<feature type="compositionally biased region" description="Gly residues" evidence="1">
    <location>
        <begin position="1"/>
        <end position="15"/>
    </location>
</feature>
<sequence length="82" mass="7969">MDNGRGRSGGSGAGSDGRAQPAHDLTGGAGAGIAVDSAAILASTFRRPRRAASCIAAGRRAATADTALNSSLRSAAATRSTL</sequence>
<evidence type="ECO:0000256" key="1">
    <source>
        <dbReference type="SAM" id="MobiDB-lite"/>
    </source>
</evidence>